<keyword evidence="2" id="KW-0472">Membrane</keyword>
<feature type="compositionally biased region" description="Polar residues" evidence="1">
    <location>
        <begin position="464"/>
        <end position="478"/>
    </location>
</feature>
<feature type="compositionally biased region" description="Basic and acidic residues" evidence="1">
    <location>
        <begin position="345"/>
        <end position="358"/>
    </location>
</feature>
<feature type="transmembrane region" description="Helical" evidence="2">
    <location>
        <begin position="235"/>
        <end position="258"/>
    </location>
</feature>
<evidence type="ECO:0000256" key="2">
    <source>
        <dbReference type="SAM" id="Phobius"/>
    </source>
</evidence>
<evidence type="ECO:0000313" key="4">
    <source>
        <dbReference type="Proteomes" id="UP000298030"/>
    </source>
</evidence>
<feature type="compositionally biased region" description="Polar residues" evidence="1">
    <location>
        <begin position="486"/>
        <end position="500"/>
    </location>
</feature>
<evidence type="ECO:0008006" key="5">
    <source>
        <dbReference type="Google" id="ProtNLM"/>
    </source>
</evidence>
<keyword evidence="2" id="KW-0812">Transmembrane</keyword>
<dbReference type="OrthoDB" id="3256702at2759"/>
<keyword evidence="2" id="KW-1133">Transmembrane helix</keyword>
<evidence type="ECO:0000256" key="1">
    <source>
        <dbReference type="SAM" id="MobiDB-lite"/>
    </source>
</evidence>
<organism evidence="3 4">
    <name type="scientific">Coprinellus micaceus</name>
    <name type="common">Glistening ink-cap mushroom</name>
    <name type="synonym">Coprinus micaceus</name>
    <dbReference type="NCBI Taxonomy" id="71717"/>
    <lineage>
        <taxon>Eukaryota</taxon>
        <taxon>Fungi</taxon>
        <taxon>Dikarya</taxon>
        <taxon>Basidiomycota</taxon>
        <taxon>Agaricomycotina</taxon>
        <taxon>Agaricomycetes</taxon>
        <taxon>Agaricomycetidae</taxon>
        <taxon>Agaricales</taxon>
        <taxon>Agaricineae</taxon>
        <taxon>Psathyrellaceae</taxon>
        <taxon>Coprinellus</taxon>
    </lineage>
</organism>
<feature type="region of interest" description="Disordered" evidence="1">
    <location>
        <begin position="1"/>
        <end position="160"/>
    </location>
</feature>
<keyword evidence="4" id="KW-1185">Reference proteome</keyword>
<reference evidence="3 4" key="1">
    <citation type="journal article" date="2019" name="Nat. Ecol. Evol.">
        <title>Megaphylogeny resolves global patterns of mushroom evolution.</title>
        <authorList>
            <person name="Varga T."/>
            <person name="Krizsan K."/>
            <person name="Foldi C."/>
            <person name="Dima B."/>
            <person name="Sanchez-Garcia M."/>
            <person name="Sanchez-Ramirez S."/>
            <person name="Szollosi G.J."/>
            <person name="Szarkandi J.G."/>
            <person name="Papp V."/>
            <person name="Albert L."/>
            <person name="Andreopoulos W."/>
            <person name="Angelini C."/>
            <person name="Antonin V."/>
            <person name="Barry K.W."/>
            <person name="Bougher N.L."/>
            <person name="Buchanan P."/>
            <person name="Buyck B."/>
            <person name="Bense V."/>
            <person name="Catcheside P."/>
            <person name="Chovatia M."/>
            <person name="Cooper J."/>
            <person name="Damon W."/>
            <person name="Desjardin D."/>
            <person name="Finy P."/>
            <person name="Geml J."/>
            <person name="Haridas S."/>
            <person name="Hughes K."/>
            <person name="Justo A."/>
            <person name="Karasinski D."/>
            <person name="Kautmanova I."/>
            <person name="Kiss B."/>
            <person name="Kocsube S."/>
            <person name="Kotiranta H."/>
            <person name="LaButti K.M."/>
            <person name="Lechner B.E."/>
            <person name="Liimatainen K."/>
            <person name="Lipzen A."/>
            <person name="Lukacs Z."/>
            <person name="Mihaltcheva S."/>
            <person name="Morgado L.N."/>
            <person name="Niskanen T."/>
            <person name="Noordeloos M.E."/>
            <person name="Ohm R.A."/>
            <person name="Ortiz-Santana B."/>
            <person name="Ovrebo C."/>
            <person name="Racz N."/>
            <person name="Riley R."/>
            <person name="Savchenko A."/>
            <person name="Shiryaev A."/>
            <person name="Soop K."/>
            <person name="Spirin V."/>
            <person name="Szebenyi C."/>
            <person name="Tomsovsky M."/>
            <person name="Tulloss R.E."/>
            <person name="Uehling J."/>
            <person name="Grigoriev I.V."/>
            <person name="Vagvolgyi C."/>
            <person name="Papp T."/>
            <person name="Martin F.M."/>
            <person name="Miettinen O."/>
            <person name="Hibbett D.S."/>
            <person name="Nagy L.G."/>
        </authorList>
    </citation>
    <scope>NUCLEOTIDE SEQUENCE [LARGE SCALE GENOMIC DNA]</scope>
    <source>
        <strain evidence="3 4">FP101781</strain>
    </source>
</reference>
<sequence length="612" mass="63908">MDSSTPIGTSTVSETSSSATGTTEAPPTSTDSSSPTLSSTTESTSSTSESSTPTTTSTDESTSTTMSSTTTTSSTTTDTDTTISSTTTTSTTTTSSTTTSSTTTSTSTTSTEETTSTTTTTEDPSTTISTTSESTTSTSTEEPTTSTTTTTSRTPPPTRTVTTALTTLTSAVFIPTTNENGVVTSTAPPFITTTGTTTSNGVVLTITQVVNNPDPTLSNNNGSRTTNAFFRNTGAVAGVFVLVGLAAASILLWIFFAVRRRRRTQRLEHDTAVSATLAAAGFNRAPLDDDDDDFDPRASGSNVHGYGGVPAVPRRSSSGLAMAASIPSASASGTRMSHAYGETTPFHDDPNFTGDREMGYNPYSDHPYTGGSANAQPPPTAFHMGTFRDRDRRVSAGSMSHAYDGAVTLPQNGGGHQHQQSSSYNTASSHEPLLDGYRGDQRGSTGGGSMPPPYASSLGHRPQHSSTGSSPMDMQPPQSHRVDLPNPTNDARSSVYSTGSAAEPMVMTGVAISTDDHDQPFDDDPFASVYHPPNKTSSNGHGVHDDRLDKRMLDWMGDGGSARELRDDEDYSRRVLPGPLVVNNPDGSEATVEKGKLKLGVRNRADSVESLS</sequence>
<dbReference type="EMBL" id="QPFP01000008">
    <property type="protein sequence ID" value="TEB35091.1"/>
    <property type="molecule type" value="Genomic_DNA"/>
</dbReference>
<dbReference type="Proteomes" id="UP000298030">
    <property type="component" value="Unassembled WGS sequence"/>
</dbReference>
<accession>A0A4Y7TMA6</accession>
<dbReference type="STRING" id="71717.A0A4Y7TMA6"/>
<name>A0A4Y7TMA6_COPMI</name>
<feature type="region of interest" description="Disordered" evidence="1">
    <location>
        <begin position="331"/>
        <end position="385"/>
    </location>
</feature>
<proteinExistence type="predicted"/>
<comment type="caution">
    <text evidence="3">The sequence shown here is derived from an EMBL/GenBank/DDBJ whole genome shotgun (WGS) entry which is preliminary data.</text>
</comment>
<dbReference type="AlphaFoldDB" id="A0A4Y7TMA6"/>
<feature type="region of interest" description="Disordered" evidence="1">
    <location>
        <begin position="287"/>
        <end position="312"/>
    </location>
</feature>
<feature type="compositionally biased region" description="Low complexity" evidence="1">
    <location>
        <begin position="8"/>
        <end position="160"/>
    </location>
</feature>
<evidence type="ECO:0000313" key="3">
    <source>
        <dbReference type="EMBL" id="TEB35091.1"/>
    </source>
</evidence>
<protein>
    <recommendedName>
        <fullName evidence="5">REJ domain-containing protein</fullName>
    </recommendedName>
</protein>
<gene>
    <name evidence="3" type="ORF">FA13DRAFT_1788683</name>
</gene>
<feature type="region of interest" description="Disordered" evidence="1">
    <location>
        <begin position="404"/>
        <end position="500"/>
    </location>
</feature>